<accession>A0A8J4T667</accession>
<dbReference type="InterPro" id="IPR051249">
    <property type="entry name" value="NLRP_Inflammasome"/>
</dbReference>
<dbReference type="AlphaFoldDB" id="A0A8J4T667"/>
<feature type="domain" description="FIIND" evidence="5">
    <location>
        <begin position="23"/>
        <end position="282"/>
    </location>
</feature>
<dbReference type="Proteomes" id="UP000727407">
    <property type="component" value="Unassembled WGS sequence"/>
</dbReference>
<evidence type="ECO:0000256" key="3">
    <source>
        <dbReference type="ARBA" id="ARBA00022588"/>
    </source>
</evidence>
<reference evidence="6" key="1">
    <citation type="submission" date="2020-07" db="EMBL/GenBank/DDBJ databases">
        <title>Clarias magur genome sequencing, assembly and annotation.</title>
        <authorList>
            <person name="Kushwaha B."/>
            <person name="Kumar R."/>
            <person name="Das P."/>
            <person name="Joshi C.G."/>
            <person name="Kumar D."/>
            <person name="Nagpure N.S."/>
            <person name="Pandey M."/>
            <person name="Agarwal S."/>
            <person name="Srivastava S."/>
            <person name="Singh M."/>
            <person name="Sahoo L."/>
            <person name="Jayasankar P."/>
            <person name="Meher P.K."/>
            <person name="Koringa P.G."/>
            <person name="Iquebal M.A."/>
            <person name="Das S.P."/>
            <person name="Bit A."/>
            <person name="Patnaik S."/>
            <person name="Patel N."/>
            <person name="Shah T.M."/>
            <person name="Hinsu A."/>
            <person name="Jena J.K."/>
        </authorList>
    </citation>
    <scope>NUCLEOTIDE SEQUENCE</scope>
    <source>
        <strain evidence="6">CIFAMagur01</strain>
        <tissue evidence="6">Testis</tissue>
    </source>
</reference>
<dbReference type="GO" id="GO:0005829">
    <property type="term" value="C:cytosol"/>
    <property type="evidence" value="ECO:0007669"/>
    <property type="project" value="UniProtKB-SubCell"/>
</dbReference>
<proteinExistence type="predicted"/>
<keyword evidence="2" id="KW-0963">Cytoplasm</keyword>
<dbReference type="PANTHER" id="PTHR46985">
    <property type="entry name" value="NACHT, LRR AND PYD DOMAINS-CONTAINING PROTEIN 1"/>
    <property type="match status" value="1"/>
</dbReference>
<dbReference type="GO" id="GO:0045087">
    <property type="term" value="P:innate immune response"/>
    <property type="evidence" value="ECO:0007669"/>
    <property type="project" value="UniProtKB-KW"/>
</dbReference>
<keyword evidence="3" id="KW-0399">Innate immunity</keyword>
<evidence type="ECO:0000313" key="7">
    <source>
        <dbReference type="Proteomes" id="UP000727407"/>
    </source>
</evidence>
<name>A0A8J4T667_CLAMG</name>
<evidence type="ECO:0000259" key="5">
    <source>
        <dbReference type="PROSITE" id="PS51830"/>
    </source>
</evidence>
<evidence type="ECO:0000256" key="4">
    <source>
        <dbReference type="ARBA" id="ARBA00022859"/>
    </source>
</evidence>
<keyword evidence="7" id="KW-1185">Reference proteome</keyword>
<dbReference type="PANTHER" id="PTHR46985:SF2">
    <property type="entry name" value="APOPTOSIS-ASSOCIATED SPECK-LIKE PROTEIN CONTAINING A CARD"/>
    <property type="match status" value="1"/>
</dbReference>
<dbReference type="OrthoDB" id="8891580at2759"/>
<comment type="subcellular location">
    <subcellularLocation>
        <location evidence="1">Cytoplasm</location>
        <location evidence="1">Cytosol</location>
    </subcellularLocation>
</comment>
<dbReference type="InterPro" id="IPR025307">
    <property type="entry name" value="FIIND_dom"/>
</dbReference>
<gene>
    <name evidence="6" type="ORF">DAT39_020666</name>
</gene>
<dbReference type="PROSITE" id="PS51830">
    <property type="entry name" value="FIIND"/>
    <property type="match status" value="1"/>
</dbReference>
<evidence type="ECO:0000256" key="1">
    <source>
        <dbReference type="ARBA" id="ARBA00004514"/>
    </source>
</evidence>
<evidence type="ECO:0000256" key="2">
    <source>
        <dbReference type="ARBA" id="ARBA00022490"/>
    </source>
</evidence>
<dbReference type="Pfam" id="PF23679">
    <property type="entry name" value="UPA-FIIND"/>
    <property type="match status" value="1"/>
</dbReference>
<comment type="caution">
    <text evidence="6">The sequence shown here is derived from an EMBL/GenBank/DDBJ whole genome shotgun (WGS) entry which is preliminary data.</text>
</comment>
<keyword evidence="4" id="KW-0391">Immunity</keyword>
<evidence type="ECO:0000313" key="6">
    <source>
        <dbReference type="EMBL" id="KAF5889630.1"/>
    </source>
</evidence>
<dbReference type="Pfam" id="PF13553">
    <property type="entry name" value="FIIND"/>
    <property type="match status" value="1"/>
</dbReference>
<sequence length="335" mass="38064">MTKQNWPAHLVHIWTDHYLHSSAVEVFIPELGEPCAEDKTKDEYRFLFPHAGQFICKLTKLVFEMEGEGEVLYRIVTWDSCPLDGLDQKEPAGPLYSINCHKGSIRNLHLPHCETHKVGLTVAHVIGGNVEIIQPLQVTDTHVIIDIHNLSCFGLLRALLFQAYPIKAQVLLFYKKLNGKHRKSKLNIHLLPGNVPVVEVRKRHENKMYIETSATCELIPSKKYWPFSKNTDNEIQPEVAGMAEYTLESVSIPMEEMKRSGEAPLDAPMPTPPEKPITEAQSFSHLPQRSAVDLQFTELSYTVYEGPCWRKRASSGRCRRAGGESWRRAGVNCNR</sequence>
<dbReference type="EMBL" id="QNUK01000787">
    <property type="protein sequence ID" value="KAF5889630.1"/>
    <property type="molecule type" value="Genomic_DNA"/>
</dbReference>
<protein>
    <submittedName>
        <fullName evidence="6">NACHT, LRR and PYD domains-containing protein 1b allele 2-like</fullName>
    </submittedName>
</protein>
<organism evidence="6 7">
    <name type="scientific">Clarias magur</name>
    <name type="common">Asian catfish</name>
    <name type="synonym">Macropteronotus magur</name>
    <dbReference type="NCBI Taxonomy" id="1594786"/>
    <lineage>
        <taxon>Eukaryota</taxon>
        <taxon>Metazoa</taxon>
        <taxon>Chordata</taxon>
        <taxon>Craniata</taxon>
        <taxon>Vertebrata</taxon>
        <taxon>Euteleostomi</taxon>
        <taxon>Actinopterygii</taxon>
        <taxon>Neopterygii</taxon>
        <taxon>Teleostei</taxon>
        <taxon>Ostariophysi</taxon>
        <taxon>Siluriformes</taxon>
        <taxon>Clariidae</taxon>
        <taxon>Clarias</taxon>
    </lineage>
</organism>